<feature type="domain" description="GGDEF" evidence="5">
    <location>
        <begin position="249"/>
        <end position="381"/>
    </location>
</feature>
<feature type="transmembrane region" description="Helical" evidence="4">
    <location>
        <begin position="182"/>
        <end position="208"/>
    </location>
</feature>
<feature type="transmembrane region" description="Helical" evidence="4">
    <location>
        <begin position="94"/>
        <end position="112"/>
    </location>
</feature>
<dbReference type="Gene3D" id="3.30.70.270">
    <property type="match status" value="1"/>
</dbReference>
<reference evidence="6" key="1">
    <citation type="journal article" date="2013" name="Genome Announc.">
        <title>Draft Genome Sequence of Agarivorans albus Strain MKT 106T, an Agarolytic Marine Bacterium.</title>
        <authorList>
            <person name="Yasuike M."/>
            <person name="Nakamura Y."/>
            <person name="Kai W."/>
            <person name="Fujiwara A."/>
            <person name="Fukui Y."/>
            <person name="Satomi M."/>
            <person name="Sano M."/>
        </authorList>
    </citation>
    <scope>NUCLEOTIDE SEQUENCE [LARGE SCALE GENOMIC DNA]</scope>
</reference>
<evidence type="ECO:0000256" key="2">
    <source>
        <dbReference type="ARBA" id="ARBA00012528"/>
    </source>
</evidence>
<evidence type="ECO:0000313" key="6">
    <source>
        <dbReference type="EMBL" id="GAD02523.1"/>
    </source>
</evidence>
<dbReference type="AlphaFoldDB" id="R9PMM0"/>
<dbReference type="EC" id="2.7.7.65" evidence="2"/>
<keyword evidence="4" id="KW-0472">Membrane</keyword>
<dbReference type="Proteomes" id="UP000014461">
    <property type="component" value="Unassembled WGS sequence"/>
</dbReference>
<evidence type="ECO:0000259" key="5">
    <source>
        <dbReference type="PROSITE" id="PS50887"/>
    </source>
</evidence>
<dbReference type="STRING" id="1331007.AALB_2603"/>
<dbReference type="SUPFAM" id="SSF55073">
    <property type="entry name" value="Nucleotide cyclase"/>
    <property type="match status" value="1"/>
</dbReference>
<dbReference type="NCBIfam" id="TIGR00254">
    <property type="entry name" value="GGDEF"/>
    <property type="match status" value="1"/>
</dbReference>
<dbReference type="PANTHER" id="PTHR45138:SF9">
    <property type="entry name" value="DIGUANYLATE CYCLASE DGCM-RELATED"/>
    <property type="match status" value="1"/>
</dbReference>
<dbReference type="InterPro" id="IPR029787">
    <property type="entry name" value="Nucleotide_cyclase"/>
</dbReference>
<evidence type="ECO:0000256" key="1">
    <source>
        <dbReference type="ARBA" id="ARBA00001946"/>
    </source>
</evidence>
<name>R9PMM0_AGAAL</name>
<evidence type="ECO:0000313" key="7">
    <source>
        <dbReference type="Proteomes" id="UP000014461"/>
    </source>
</evidence>
<comment type="cofactor">
    <cofactor evidence="1">
        <name>Mg(2+)</name>
        <dbReference type="ChEBI" id="CHEBI:18420"/>
    </cofactor>
</comment>
<feature type="transmembrane region" description="Helical" evidence="4">
    <location>
        <begin position="6"/>
        <end position="26"/>
    </location>
</feature>
<comment type="catalytic activity">
    <reaction evidence="3">
        <text>2 GTP = 3',3'-c-di-GMP + 2 diphosphate</text>
        <dbReference type="Rhea" id="RHEA:24898"/>
        <dbReference type="ChEBI" id="CHEBI:33019"/>
        <dbReference type="ChEBI" id="CHEBI:37565"/>
        <dbReference type="ChEBI" id="CHEBI:58805"/>
        <dbReference type="EC" id="2.7.7.65"/>
    </reaction>
</comment>
<proteinExistence type="predicted"/>
<dbReference type="Pfam" id="PF00990">
    <property type="entry name" value="GGDEF"/>
    <property type="match status" value="1"/>
</dbReference>
<evidence type="ECO:0000256" key="4">
    <source>
        <dbReference type="SAM" id="Phobius"/>
    </source>
</evidence>
<dbReference type="CDD" id="cd01949">
    <property type="entry name" value="GGDEF"/>
    <property type="match status" value="1"/>
</dbReference>
<feature type="transmembrane region" description="Helical" evidence="4">
    <location>
        <begin position="150"/>
        <end position="170"/>
    </location>
</feature>
<dbReference type="SMART" id="SM00267">
    <property type="entry name" value="GGDEF"/>
    <property type="match status" value="1"/>
</dbReference>
<gene>
    <name evidence="6" type="ORF">AALB_2603</name>
</gene>
<dbReference type="GO" id="GO:0052621">
    <property type="term" value="F:diguanylate cyclase activity"/>
    <property type="evidence" value="ECO:0007669"/>
    <property type="project" value="UniProtKB-EC"/>
</dbReference>
<feature type="transmembrane region" description="Helical" evidence="4">
    <location>
        <begin position="64"/>
        <end position="82"/>
    </location>
</feature>
<dbReference type="InterPro" id="IPR000160">
    <property type="entry name" value="GGDEF_dom"/>
</dbReference>
<evidence type="ECO:0000256" key="3">
    <source>
        <dbReference type="ARBA" id="ARBA00034247"/>
    </source>
</evidence>
<dbReference type="FunFam" id="3.30.70.270:FF:000001">
    <property type="entry name" value="Diguanylate cyclase domain protein"/>
    <property type="match status" value="1"/>
</dbReference>
<comment type="caution">
    <text evidence="6">The sequence shown here is derived from an EMBL/GenBank/DDBJ whole genome shotgun (WGS) entry which is preliminary data.</text>
</comment>
<dbReference type="InterPro" id="IPR043128">
    <property type="entry name" value="Rev_trsase/Diguanyl_cyclase"/>
</dbReference>
<sequence>MVVDGLTYFILTTLVTVVSAVVLTLIRVFHGQKTALDCWIMASYTQVCALLVVLLSRQPSATELLLQNTLFAGSFLLIVAGHHHYLKQRFNRNFLSIALLLYCALMFYFISIEPSSQSRITLFSSTLALCCFYCAYLYFRYWRQQHNHALWLVIGLYLFFGTCLLLRVYITMQHTPQNQGLLLGVPTLLSLAIFAGNALQTYVFYFLLHWRQIIQLEQLANYDITGAMRRSYFLKQLEKMTKRAQFSGGEISVVFIDLDRFKSINDDYGHDNGDLALMHFSEIALDNLRVGDLFGRFGGEEFVIALNGANAQQANALANRIRIQLNQQALKTSKGKLYMSASFGVASNLKTQDLSKLIKQADEAMYQAKRQGGNKVKVYALNESTSS</sequence>
<dbReference type="EMBL" id="BARX01000017">
    <property type="protein sequence ID" value="GAD02523.1"/>
    <property type="molecule type" value="Genomic_DNA"/>
</dbReference>
<organism evidence="6 7">
    <name type="scientific">Agarivorans albus MKT 106</name>
    <dbReference type="NCBI Taxonomy" id="1331007"/>
    <lineage>
        <taxon>Bacteria</taxon>
        <taxon>Pseudomonadati</taxon>
        <taxon>Pseudomonadota</taxon>
        <taxon>Gammaproteobacteria</taxon>
        <taxon>Alteromonadales</taxon>
        <taxon>Alteromonadaceae</taxon>
        <taxon>Agarivorans</taxon>
    </lineage>
</organism>
<accession>R9PMM0</accession>
<feature type="transmembrane region" description="Helical" evidence="4">
    <location>
        <begin position="118"/>
        <end position="138"/>
    </location>
</feature>
<dbReference type="RefSeq" id="WP_016402290.1">
    <property type="nucleotide sequence ID" value="NZ_BARX01000017.1"/>
</dbReference>
<keyword evidence="4" id="KW-0812">Transmembrane</keyword>
<dbReference type="InterPro" id="IPR050469">
    <property type="entry name" value="Diguanylate_Cyclase"/>
</dbReference>
<dbReference type="PROSITE" id="PS50887">
    <property type="entry name" value="GGDEF"/>
    <property type="match status" value="1"/>
</dbReference>
<dbReference type="PANTHER" id="PTHR45138">
    <property type="entry name" value="REGULATORY COMPONENTS OF SENSORY TRANSDUCTION SYSTEM"/>
    <property type="match status" value="1"/>
</dbReference>
<protein>
    <recommendedName>
        <fullName evidence="2">diguanylate cyclase</fullName>
        <ecNumber evidence="2">2.7.7.65</ecNumber>
    </recommendedName>
</protein>
<keyword evidence="4" id="KW-1133">Transmembrane helix</keyword>
<keyword evidence="7" id="KW-1185">Reference proteome</keyword>